<name>A0A6A6NT92_9PEZI</name>
<comment type="similarity">
    <text evidence="2">Belongs to the RRP17 family.</text>
</comment>
<feature type="region of interest" description="Disordered" evidence="5">
    <location>
        <begin position="38"/>
        <end position="229"/>
    </location>
</feature>
<dbReference type="EMBL" id="MU001689">
    <property type="protein sequence ID" value="KAF2454959.1"/>
    <property type="molecule type" value="Genomic_DNA"/>
</dbReference>
<dbReference type="Proteomes" id="UP000799766">
    <property type="component" value="Unassembled WGS sequence"/>
</dbReference>
<gene>
    <name evidence="6" type="ORF">BDY21DRAFT_352022</name>
</gene>
<proteinExistence type="inferred from homology"/>
<organism evidence="6 7">
    <name type="scientific">Lineolata rhizophorae</name>
    <dbReference type="NCBI Taxonomy" id="578093"/>
    <lineage>
        <taxon>Eukaryota</taxon>
        <taxon>Fungi</taxon>
        <taxon>Dikarya</taxon>
        <taxon>Ascomycota</taxon>
        <taxon>Pezizomycotina</taxon>
        <taxon>Dothideomycetes</taxon>
        <taxon>Dothideomycetes incertae sedis</taxon>
        <taxon>Lineolatales</taxon>
        <taxon>Lineolataceae</taxon>
        <taxon>Lineolata</taxon>
    </lineage>
</organism>
<feature type="compositionally biased region" description="Basic and acidic residues" evidence="5">
    <location>
        <begin position="40"/>
        <end position="73"/>
    </location>
</feature>
<dbReference type="PANTHER" id="PTHR14577:SF0">
    <property type="entry name" value="NUCLEOLAR PROTEIN 12"/>
    <property type="match status" value="1"/>
</dbReference>
<feature type="compositionally biased region" description="Basic and acidic residues" evidence="5">
    <location>
        <begin position="198"/>
        <end position="211"/>
    </location>
</feature>
<reference evidence="6" key="1">
    <citation type="journal article" date="2020" name="Stud. Mycol.">
        <title>101 Dothideomycetes genomes: a test case for predicting lifestyles and emergence of pathogens.</title>
        <authorList>
            <person name="Haridas S."/>
            <person name="Albert R."/>
            <person name="Binder M."/>
            <person name="Bloem J."/>
            <person name="Labutti K."/>
            <person name="Salamov A."/>
            <person name="Andreopoulos B."/>
            <person name="Baker S."/>
            <person name="Barry K."/>
            <person name="Bills G."/>
            <person name="Bluhm B."/>
            <person name="Cannon C."/>
            <person name="Castanera R."/>
            <person name="Culley D."/>
            <person name="Daum C."/>
            <person name="Ezra D."/>
            <person name="Gonzalez J."/>
            <person name="Henrissat B."/>
            <person name="Kuo A."/>
            <person name="Liang C."/>
            <person name="Lipzen A."/>
            <person name="Lutzoni F."/>
            <person name="Magnuson J."/>
            <person name="Mondo S."/>
            <person name="Nolan M."/>
            <person name="Ohm R."/>
            <person name="Pangilinan J."/>
            <person name="Park H.-J."/>
            <person name="Ramirez L."/>
            <person name="Alfaro M."/>
            <person name="Sun H."/>
            <person name="Tritt A."/>
            <person name="Yoshinaga Y."/>
            <person name="Zwiers L.-H."/>
            <person name="Turgeon B."/>
            <person name="Goodwin S."/>
            <person name="Spatafora J."/>
            <person name="Crous P."/>
            <person name="Grigoriev I."/>
        </authorList>
    </citation>
    <scope>NUCLEOTIDE SEQUENCE</scope>
    <source>
        <strain evidence="6">ATCC 16933</strain>
    </source>
</reference>
<dbReference type="Pfam" id="PF09805">
    <property type="entry name" value="Nop25"/>
    <property type="match status" value="1"/>
</dbReference>
<sequence>MPPPSKRRKTSAVDEITFDDKDRTDFLTGFRRRKQARIRHAQEVAAQKEKEERQRERRELRERRKRDLERHVAEVNAILRKQSSENEYGDRNGSSDEDEWSGLSEDETATPPREAPIRREDEYVDEDKYTTVTVSEVGITRDGFEEARSGSSDDGKGDEDKEKESRQSAVNGRGKLSEKIKREAKEKQRPKKKKKKFRYETKAERKLGRIKDRMRKSAKAKARRGENNA</sequence>
<evidence type="ECO:0000256" key="5">
    <source>
        <dbReference type="SAM" id="MobiDB-lite"/>
    </source>
</evidence>
<feature type="compositionally biased region" description="Acidic residues" evidence="5">
    <location>
        <begin position="95"/>
        <end position="108"/>
    </location>
</feature>
<keyword evidence="7" id="KW-1185">Reference proteome</keyword>
<evidence type="ECO:0000313" key="6">
    <source>
        <dbReference type="EMBL" id="KAF2454959.1"/>
    </source>
</evidence>
<evidence type="ECO:0000256" key="4">
    <source>
        <dbReference type="ARBA" id="ARBA00023242"/>
    </source>
</evidence>
<dbReference type="PANTHER" id="PTHR14577">
    <property type="entry name" value="NUCLEOLAR PROTEIN 12"/>
    <property type="match status" value="1"/>
</dbReference>
<feature type="compositionally biased region" description="Basic and acidic residues" evidence="5">
    <location>
        <begin position="142"/>
        <end position="166"/>
    </location>
</feature>
<feature type="compositionally biased region" description="Basic and acidic residues" evidence="5">
    <location>
        <begin position="175"/>
        <end position="187"/>
    </location>
</feature>
<dbReference type="GO" id="GO:0019843">
    <property type="term" value="F:rRNA binding"/>
    <property type="evidence" value="ECO:0007669"/>
    <property type="project" value="TreeGrafter"/>
</dbReference>
<dbReference type="InterPro" id="IPR019186">
    <property type="entry name" value="Nucleolar_protein_12"/>
</dbReference>
<feature type="compositionally biased region" description="Basic residues" evidence="5">
    <location>
        <begin position="212"/>
        <end position="222"/>
    </location>
</feature>
<evidence type="ECO:0000256" key="2">
    <source>
        <dbReference type="ARBA" id="ARBA00007175"/>
    </source>
</evidence>
<dbReference type="AlphaFoldDB" id="A0A6A6NT92"/>
<evidence type="ECO:0000256" key="3">
    <source>
        <dbReference type="ARBA" id="ARBA00023054"/>
    </source>
</evidence>
<evidence type="ECO:0000256" key="1">
    <source>
        <dbReference type="ARBA" id="ARBA00004604"/>
    </source>
</evidence>
<protein>
    <submittedName>
        <fullName evidence="6">Nucleolar protein 12-domain-containing protein</fullName>
    </submittedName>
</protein>
<keyword evidence="4" id="KW-0539">Nucleus</keyword>
<dbReference type="GO" id="GO:0005730">
    <property type="term" value="C:nucleolus"/>
    <property type="evidence" value="ECO:0007669"/>
    <property type="project" value="UniProtKB-SubCell"/>
</dbReference>
<feature type="compositionally biased region" description="Basic and acidic residues" evidence="5">
    <location>
        <begin position="82"/>
        <end position="94"/>
    </location>
</feature>
<accession>A0A6A6NT92</accession>
<comment type="subcellular location">
    <subcellularLocation>
        <location evidence="1">Nucleus</location>
        <location evidence="1">Nucleolus</location>
    </subcellularLocation>
</comment>
<feature type="compositionally biased region" description="Basic residues" evidence="5">
    <location>
        <begin position="188"/>
        <end position="197"/>
    </location>
</feature>
<evidence type="ECO:0000313" key="7">
    <source>
        <dbReference type="Proteomes" id="UP000799766"/>
    </source>
</evidence>
<keyword evidence="3" id="KW-0175">Coiled coil</keyword>
<dbReference type="OrthoDB" id="551633at2759"/>
<feature type="compositionally biased region" description="Basic and acidic residues" evidence="5">
    <location>
        <begin position="115"/>
        <end position="129"/>
    </location>
</feature>